<dbReference type="eggNOG" id="ENOG5032QT0">
    <property type="taxonomic scope" value="Bacteria"/>
</dbReference>
<protein>
    <submittedName>
        <fullName evidence="1">Putative orphan protein</fullName>
    </submittedName>
</protein>
<name>A4CCT4_9GAMM</name>
<evidence type="ECO:0000313" key="1">
    <source>
        <dbReference type="EMBL" id="EAR27377.1"/>
    </source>
</evidence>
<dbReference type="STRING" id="87626.PTD2_15097"/>
<proteinExistence type="predicted"/>
<organism evidence="1 2">
    <name type="scientific">Pseudoalteromonas tunicata D2</name>
    <dbReference type="NCBI Taxonomy" id="87626"/>
    <lineage>
        <taxon>Bacteria</taxon>
        <taxon>Pseudomonadati</taxon>
        <taxon>Pseudomonadota</taxon>
        <taxon>Gammaproteobacteria</taxon>
        <taxon>Alteromonadales</taxon>
        <taxon>Pseudoalteromonadaceae</taxon>
        <taxon>Pseudoalteromonas</taxon>
    </lineage>
</organism>
<dbReference type="AlphaFoldDB" id="A4CCT4"/>
<dbReference type="EMBL" id="AAOH01000006">
    <property type="protein sequence ID" value="EAR27377.1"/>
    <property type="molecule type" value="Genomic_DNA"/>
</dbReference>
<dbReference type="OrthoDB" id="6296564at2"/>
<dbReference type="RefSeq" id="WP_009838639.1">
    <property type="nucleotide sequence ID" value="NZ_AAOH01000006.1"/>
</dbReference>
<keyword evidence="2" id="KW-1185">Reference proteome</keyword>
<evidence type="ECO:0000313" key="2">
    <source>
        <dbReference type="Proteomes" id="UP000006201"/>
    </source>
</evidence>
<sequence>MSGFWNFRVIKCEGTGTEETLYQIHEVEYNIKGKAVNWSETSVAPYGRSLDELRKDTERQRSAFEKPVLHLVRKPRGYELVEVETGADAFAEPPAGLTE</sequence>
<gene>
    <name evidence="1" type="ORF">PTD2_15097</name>
</gene>
<dbReference type="Proteomes" id="UP000006201">
    <property type="component" value="Unassembled WGS sequence"/>
</dbReference>
<dbReference type="HOGENOM" id="CLU_2318055_0_0_6"/>
<comment type="caution">
    <text evidence="1">The sequence shown here is derived from an EMBL/GenBank/DDBJ whole genome shotgun (WGS) entry which is preliminary data.</text>
</comment>
<accession>A4CCT4</accession>
<reference evidence="1 2" key="1">
    <citation type="submission" date="2006-02" db="EMBL/GenBank/DDBJ databases">
        <authorList>
            <person name="Moran M.A."/>
            <person name="Kjelleberg S."/>
            <person name="Egan S."/>
            <person name="Saunders N."/>
            <person name="Thomas T."/>
            <person name="Ferriera S."/>
            <person name="Johnson J."/>
            <person name="Kravitz S."/>
            <person name="Halpern A."/>
            <person name="Remington K."/>
            <person name="Beeson K."/>
            <person name="Tran B."/>
            <person name="Rogers Y.-H."/>
            <person name="Friedman R."/>
            <person name="Venter J.C."/>
        </authorList>
    </citation>
    <scope>NUCLEOTIDE SEQUENCE [LARGE SCALE GENOMIC DNA]</scope>
    <source>
        <strain evidence="1 2">D2</strain>
    </source>
</reference>